<sequence length="320" mass="36218">MKRSTSSINNNRDVSSYQSKRIRPNTLARLEENVTDRVNNNSISFQSQKKVIKVKSQNLQEKISTDEISHDNNNSIITASTPSGSTVSFSSSLSSKARPTAEVVEWIQELLDLMNNKTSFQGDGRILDTIVDDLGLDEVSFITVAARTPQESALKLFHLLYPTVISRANCGSISRVHQAQLNNIYMCVRHIHKNLSFSKNEMRKAIGTLIRSAKRELRRAQGTRQQLNVLQNDENLDPDENDENTNATSDMKAILDTTNDITDDDDEEKKDEDHNEDDDEYENKDEGEGEDEDEDEDGNFDKVNNLMIDEALDEDNEDDN</sequence>
<evidence type="ECO:0000313" key="3">
    <source>
        <dbReference type="EMBL" id="CAF1379392.1"/>
    </source>
</evidence>
<feature type="compositionally biased region" description="Acidic residues" evidence="1">
    <location>
        <begin position="234"/>
        <end position="243"/>
    </location>
</feature>
<dbReference type="OrthoDB" id="10535730at2759"/>
<feature type="compositionally biased region" description="Polar residues" evidence="1">
    <location>
        <begin position="222"/>
        <end position="231"/>
    </location>
</feature>
<dbReference type="AlphaFoldDB" id="A0A815I1Q9"/>
<feature type="compositionally biased region" description="Acidic residues" evidence="1">
    <location>
        <begin position="261"/>
        <end position="298"/>
    </location>
</feature>
<reference evidence="2" key="1">
    <citation type="submission" date="2021-02" db="EMBL/GenBank/DDBJ databases">
        <authorList>
            <person name="Nowell W R."/>
        </authorList>
    </citation>
    <scope>NUCLEOTIDE SEQUENCE</scope>
</reference>
<proteinExistence type="predicted"/>
<feature type="region of interest" description="Disordered" evidence="1">
    <location>
        <begin position="1"/>
        <end position="21"/>
    </location>
</feature>
<organism evidence="2 4">
    <name type="scientific">Rotaria sordida</name>
    <dbReference type="NCBI Taxonomy" id="392033"/>
    <lineage>
        <taxon>Eukaryota</taxon>
        <taxon>Metazoa</taxon>
        <taxon>Spiralia</taxon>
        <taxon>Gnathifera</taxon>
        <taxon>Rotifera</taxon>
        <taxon>Eurotatoria</taxon>
        <taxon>Bdelloidea</taxon>
        <taxon>Philodinida</taxon>
        <taxon>Philodinidae</taxon>
        <taxon>Rotaria</taxon>
    </lineage>
</organism>
<evidence type="ECO:0000313" key="2">
    <source>
        <dbReference type="EMBL" id="CAF1360031.1"/>
    </source>
</evidence>
<gene>
    <name evidence="3" type="ORF">RFH988_LOCUS33765</name>
    <name evidence="2" type="ORF">SEV965_LOCUS29327</name>
</gene>
<comment type="caution">
    <text evidence="2">The sequence shown here is derived from an EMBL/GenBank/DDBJ whole genome shotgun (WGS) entry which is preliminary data.</text>
</comment>
<evidence type="ECO:0000256" key="1">
    <source>
        <dbReference type="SAM" id="MobiDB-lite"/>
    </source>
</evidence>
<dbReference type="EMBL" id="CAJNOO010004385">
    <property type="protein sequence ID" value="CAF1379392.1"/>
    <property type="molecule type" value="Genomic_DNA"/>
</dbReference>
<name>A0A815I1Q9_9BILA</name>
<dbReference type="Proteomes" id="UP000663889">
    <property type="component" value="Unassembled WGS sequence"/>
</dbReference>
<accession>A0A815I1Q9</accession>
<protein>
    <submittedName>
        <fullName evidence="2">Uncharacterized protein</fullName>
    </submittedName>
</protein>
<evidence type="ECO:0000313" key="4">
    <source>
        <dbReference type="Proteomes" id="UP000663889"/>
    </source>
</evidence>
<feature type="region of interest" description="Disordered" evidence="1">
    <location>
        <begin position="219"/>
        <end position="320"/>
    </location>
</feature>
<feature type="compositionally biased region" description="Acidic residues" evidence="1">
    <location>
        <begin position="310"/>
        <end position="320"/>
    </location>
</feature>
<dbReference type="Proteomes" id="UP000663882">
    <property type="component" value="Unassembled WGS sequence"/>
</dbReference>
<feature type="compositionally biased region" description="Polar residues" evidence="1">
    <location>
        <begin position="1"/>
        <end position="19"/>
    </location>
</feature>
<dbReference type="EMBL" id="CAJNOU010002939">
    <property type="protein sequence ID" value="CAF1360031.1"/>
    <property type="molecule type" value="Genomic_DNA"/>
</dbReference>